<dbReference type="FunFam" id="1.20.120.420:FF:000003">
    <property type="entry name" value="Methylthioribose-1-phosphate isomerase"/>
    <property type="match status" value="1"/>
</dbReference>
<feature type="binding site" evidence="6">
    <location>
        <begin position="51"/>
        <end position="53"/>
    </location>
    <ligand>
        <name>substrate</name>
    </ligand>
</feature>
<dbReference type="PANTHER" id="PTHR43475:SF4">
    <property type="entry name" value="METHYLTHIORIBOSE-1-PHOSPHATE ISOMERASE"/>
    <property type="match status" value="1"/>
</dbReference>
<protein>
    <recommendedName>
        <fullName evidence="6">Methylthioribose-1-phosphate isomerase</fullName>
        <shortName evidence="6">M1Pi</shortName>
        <shortName evidence="6">MTR-1-P isomerase</shortName>
        <ecNumber evidence="6">5.3.1.23</ecNumber>
    </recommendedName>
    <alternativeName>
        <fullName evidence="6">S-methyl-5-thioribose-1-phosphate isomerase</fullName>
    </alternativeName>
</protein>
<dbReference type="HAMAP" id="MF_01678">
    <property type="entry name" value="Salvage_MtnA"/>
    <property type="match status" value="1"/>
</dbReference>
<feature type="site" description="Transition state stabilizer" evidence="6">
    <location>
        <position position="160"/>
    </location>
</feature>
<feature type="binding site" evidence="6">
    <location>
        <begin position="250"/>
        <end position="251"/>
    </location>
    <ligand>
        <name>substrate</name>
    </ligand>
</feature>
<accession>A0A147KAQ1</accession>
<feature type="binding site" evidence="6">
    <location>
        <position position="94"/>
    </location>
    <ligand>
        <name>substrate</name>
    </ligand>
</feature>
<dbReference type="PATRIC" id="fig|1150625.3.peg.756"/>
<evidence type="ECO:0000256" key="5">
    <source>
        <dbReference type="ARBA" id="ARBA00052401"/>
    </source>
</evidence>
<evidence type="ECO:0000256" key="4">
    <source>
        <dbReference type="ARBA" id="ARBA00023235"/>
    </source>
</evidence>
<dbReference type="NCBIfam" id="TIGR00512">
    <property type="entry name" value="salvage_mtnA"/>
    <property type="match status" value="1"/>
</dbReference>
<proteinExistence type="inferred from homology"/>
<evidence type="ECO:0000256" key="1">
    <source>
        <dbReference type="ARBA" id="ARBA00011738"/>
    </source>
</evidence>
<gene>
    <name evidence="6 7" type="primary">mtnA</name>
    <name evidence="7" type="ORF">Q75_03610</name>
</gene>
<comment type="caution">
    <text evidence="7">The sequence shown here is derived from an EMBL/GenBank/DDBJ whole genome shotgun (WGS) entry which is preliminary data.</text>
</comment>
<evidence type="ECO:0000256" key="2">
    <source>
        <dbReference type="ARBA" id="ARBA00022605"/>
    </source>
</evidence>
<name>A0A147KAQ1_9BACI</name>
<dbReference type="SUPFAM" id="SSF100950">
    <property type="entry name" value="NagB/RpiA/CoA transferase-like"/>
    <property type="match status" value="1"/>
</dbReference>
<dbReference type="GO" id="GO:0046523">
    <property type="term" value="F:S-methyl-5-thioribose-1-phosphate isomerase activity"/>
    <property type="evidence" value="ECO:0007669"/>
    <property type="project" value="UniProtKB-UniRule"/>
</dbReference>
<sequence>MTIKTEFLRSVEWVGRSIKLLDQTKLPLTVEYIYLLTIEDVWESIHSLKVRGAPAIGITAAFGLALWAKSYDGLNMEEFLKRLKKQRYYLSSSRPTAVNLFWALDRMVASVEGVKTVIEAKGTLLSEAFSIQKEDEEICKRIGEYGIELFKDGDTILTHCNAGGIATAKYGTALAPFYIGKEKGVSLSVYATETRPLLQGGRLTVWELQNAGVDVTLITDNMVAHTIQTKNVQAIIVGADRVAANGDTANKIGTLGLAILAKEYGIPFYVAAPLSTVDLDIRTGEDIPIEQRHASEVTHIYGQQIAPEGIKVFNPAFDVTPSKYITAIITESGVLTNKFEEELRRVKKFAN</sequence>
<evidence type="ECO:0000313" key="7">
    <source>
        <dbReference type="EMBL" id="KUP07858.1"/>
    </source>
</evidence>
<comment type="similarity">
    <text evidence="6">Belongs to the EIF-2B alpha/beta/delta subunits family. MtnA subfamily.</text>
</comment>
<comment type="function">
    <text evidence="6">Catalyzes the interconversion of methylthioribose-1-phosphate (MTR-1-P) into methylthioribulose-1-phosphate (MTRu-1-P).</text>
</comment>
<dbReference type="InterPro" id="IPR000649">
    <property type="entry name" value="IF-2B-related"/>
</dbReference>
<comment type="pathway">
    <text evidence="6">Amino-acid biosynthesis; L-methionine biosynthesis via salvage pathway; L-methionine from S-methyl-5-thio-alpha-D-ribose 1-phosphate: step 1/6.</text>
</comment>
<dbReference type="InterPro" id="IPR037171">
    <property type="entry name" value="NagB/RpiA_transferase-like"/>
</dbReference>
<dbReference type="InterPro" id="IPR005251">
    <property type="entry name" value="IF-M1Pi"/>
</dbReference>
<dbReference type="OrthoDB" id="9803436at2"/>
<keyword evidence="8" id="KW-1185">Reference proteome</keyword>
<evidence type="ECO:0000256" key="6">
    <source>
        <dbReference type="HAMAP-Rule" id="MF_01678"/>
    </source>
</evidence>
<evidence type="ECO:0000313" key="8">
    <source>
        <dbReference type="Proteomes" id="UP000074108"/>
    </source>
</evidence>
<dbReference type="InterPro" id="IPR011559">
    <property type="entry name" value="Initiation_fac_2B_a/b/d"/>
</dbReference>
<feature type="binding site" evidence="6">
    <location>
        <position position="199"/>
    </location>
    <ligand>
        <name>substrate</name>
    </ligand>
</feature>
<dbReference type="Gene3D" id="1.20.120.420">
    <property type="entry name" value="translation initiation factor eif-2b, domain 1"/>
    <property type="match status" value="1"/>
</dbReference>
<dbReference type="InterPro" id="IPR042529">
    <property type="entry name" value="IF_2B-like_C"/>
</dbReference>
<dbReference type="EC" id="5.3.1.23" evidence="6"/>
<keyword evidence="2 6" id="KW-0028">Amino-acid biosynthesis</keyword>
<evidence type="ECO:0000256" key="3">
    <source>
        <dbReference type="ARBA" id="ARBA00023167"/>
    </source>
</evidence>
<dbReference type="RefSeq" id="WP_010171200.1">
    <property type="nucleotide sequence ID" value="NZ_LDYG01000019.1"/>
</dbReference>
<dbReference type="GO" id="GO:0019509">
    <property type="term" value="P:L-methionine salvage from methylthioadenosine"/>
    <property type="evidence" value="ECO:0007669"/>
    <property type="project" value="UniProtKB-UniRule"/>
</dbReference>
<keyword evidence="3 6" id="KW-0486">Methionine biosynthesis</keyword>
<dbReference type="AlphaFoldDB" id="A0A147KAQ1"/>
<feature type="active site" description="Proton donor" evidence="6">
    <location>
        <position position="240"/>
    </location>
</feature>
<dbReference type="EMBL" id="LDYG01000019">
    <property type="protein sequence ID" value="KUP07858.1"/>
    <property type="molecule type" value="Genomic_DNA"/>
</dbReference>
<dbReference type="FunFam" id="3.40.50.10470:FF:000006">
    <property type="entry name" value="Methylthioribose-1-phosphate isomerase"/>
    <property type="match status" value="1"/>
</dbReference>
<dbReference type="UniPathway" id="UPA00904">
    <property type="reaction ID" value="UER00874"/>
</dbReference>
<comment type="catalytic activity">
    <reaction evidence="5 6">
        <text>5-(methylsulfanyl)-alpha-D-ribose 1-phosphate = 5-(methylsulfanyl)-D-ribulose 1-phosphate</text>
        <dbReference type="Rhea" id="RHEA:19989"/>
        <dbReference type="ChEBI" id="CHEBI:58533"/>
        <dbReference type="ChEBI" id="CHEBI:58548"/>
        <dbReference type="EC" id="5.3.1.23"/>
    </reaction>
</comment>
<organism evidence="7 8">
    <name type="scientific">Bacillus coahuilensis p1.1.43</name>
    <dbReference type="NCBI Taxonomy" id="1150625"/>
    <lineage>
        <taxon>Bacteria</taxon>
        <taxon>Bacillati</taxon>
        <taxon>Bacillota</taxon>
        <taxon>Bacilli</taxon>
        <taxon>Bacillales</taxon>
        <taxon>Bacillaceae</taxon>
        <taxon>Bacillus</taxon>
    </lineage>
</organism>
<dbReference type="PANTHER" id="PTHR43475">
    <property type="entry name" value="METHYLTHIORIBOSE-1-PHOSPHATE ISOMERASE"/>
    <property type="match status" value="1"/>
</dbReference>
<reference evidence="7 8" key="1">
    <citation type="journal article" date="2016" name="Front. Microbiol.">
        <title>Microevolution Analysis of Bacillus coahuilensis Unveils Differences in Phosphorus Acquisition Strategies and Their Regulation.</title>
        <authorList>
            <person name="Gomez-Lunar Z."/>
            <person name="Hernandez-Gonzalez I."/>
            <person name="Rodriguez-Torres M.D."/>
            <person name="Souza V."/>
            <person name="Olmedo-Alvarez G."/>
        </authorList>
    </citation>
    <scope>NUCLEOTIDE SEQUENCE [LARGE SCALE GENOMIC DNA]</scope>
    <source>
        <strain evidence="8">p1.1.43</strain>
    </source>
</reference>
<dbReference type="NCBIfam" id="TIGR00524">
    <property type="entry name" value="eIF-2B_rel"/>
    <property type="match status" value="1"/>
</dbReference>
<dbReference type="Gene3D" id="3.40.50.10470">
    <property type="entry name" value="Translation initiation factor eif-2b, domain 2"/>
    <property type="match status" value="1"/>
</dbReference>
<dbReference type="InterPro" id="IPR027363">
    <property type="entry name" value="M1Pi_N"/>
</dbReference>
<dbReference type="Pfam" id="PF01008">
    <property type="entry name" value="IF-2B"/>
    <property type="match status" value="1"/>
</dbReference>
<dbReference type="STRING" id="1150625.Q75_03610"/>
<dbReference type="Proteomes" id="UP000074108">
    <property type="component" value="Unassembled WGS sequence"/>
</dbReference>
<keyword evidence="4 6" id="KW-0413">Isomerase</keyword>
<dbReference type="NCBIfam" id="NF004326">
    <property type="entry name" value="PRK05720.1"/>
    <property type="match status" value="1"/>
</dbReference>
<comment type="subunit">
    <text evidence="1 6">Homodimer.</text>
</comment>